<organism evidence="6 7">
    <name type="scientific">Heracleum sosnowskyi</name>
    <dbReference type="NCBI Taxonomy" id="360622"/>
    <lineage>
        <taxon>Eukaryota</taxon>
        <taxon>Viridiplantae</taxon>
        <taxon>Streptophyta</taxon>
        <taxon>Embryophyta</taxon>
        <taxon>Tracheophyta</taxon>
        <taxon>Spermatophyta</taxon>
        <taxon>Magnoliopsida</taxon>
        <taxon>eudicotyledons</taxon>
        <taxon>Gunneridae</taxon>
        <taxon>Pentapetalae</taxon>
        <taxon>asterids</taxon>
        <taxon>campanulids</taxon>
        <taxon>Apiales</taxon>
        <taxon>Apiaceae</taxon>
        <taxon>Apioideae</taxon>
        <taxon>apioid superclade</taxon>
        <taxon>Tordylieae</taxon>
        <taxon>Tordyliinae</taxon>
        <taxon>Heracleum</taxon>
    </lineage>
</organism>
<reference evidence="6" key="1">
    <citation type="submission" date="2023-02" db="EMBL/GenBank/DDBJ databases">
        <title>Genome of toxic invasive species Heracleum sosnowskyi carries increased number of genes despite the absence of recent whole-genome duplications.</title>
        <authorList>
            <person name="Schelkunov M."/>
            <person name="Shtratnikova V."/>
            <person name="Makarenko M."/>
            <person name="Klepikova A."/>
            <person name="Omelchenko D."/>
            <person name="Novikova G."/>
            <person name="Obukhova E."/>
            <person name="Bogdanov V."/>
            <person name="Penin A."/>
            <person name="Logacheva M."/>
        </authorList>
    </citation>
    <scope>NUCLEOTIDE SEQUENCE</scope>
    <source>
        <strain evidence="6">Hsosn_3</strain>
        <tissue evidence="6">Leaf</tissue>
    </source>
</reference>
<gene>
    <name evidence="6" type="ORF">POM88_047379</name>
</gene>
<proteinExistence type="inferred from homology"/>
<evidence type="ECO:0000256" key="4">
    <source>
        <dbReference type="PROSITE-ProRule" id="PRU01131"/>
    </source>
</evidence>
<name>A0AAD8LZF8_9APIA</name>
<keyword evidence="3" id="KW-0862">Zinc</keyword>
<dbReference type="PROSITE" id="PS51795">
    <property type="entry name" value="ZF_FLZ"/>
    <property type="match status" value="1"/>
</dbReference>
<evidence type="ECO:0000256" key="3">
    <source>
        <dbReference type="ARBA" id="ARBA00022771"/>
    </source>
</evidence>
<keyword evidence="2" id="KW-0479">Metal-binding</keyword>
<dbReference type="PANTHER" id="PTHR46057">
    <property type="entry name" value="FCS-LIKE ZINC FINGER 1-RELATED"/>
    <property type="match status" value="1"/>
</dbReference>
<comment type="caution">
    <text evidence="6">The sequence shown here is derived from an EMBL/GenBank/DDBJ whole genome shotgun (WGS) entry which is preliminary data.</text>
</comment>
<dbReference type="AlphaFoldDB" id="A0AAD8LZF8"/>
<dbReference type="Proteomes" id="UP001237642">
    <property type="component" value="Unassembled WGS sequence"/>
</dbReference>
<dbReference type="Pfam" id="PF04570">
    <property type="entry name" value="zf-FLZ"/>
    <property type="match status" value="1"/>
</dbReference>
<protein>
    <recommendedName>
        <fullName evidence="5">FLZ-type domain-containing protein</fullName>
    </recommendedName>
</protein>
<keyword evidence="3" id="KW-0863">Zinc-finger</keyword>
<dbReference type="GO" id="GO:0008270">
    <property type="term" value="F:zinc ion binding"/>
    <property type="evidence" value="ECO:0007669"/>
    <property type="project" value="UniProtKB-KW"/>
</dbReference>
<evidence type="ECO:0000256" key="2">
    <source>
        <dbReference type="ARBA" id="ARBA00022723"/>
    </source>
</evidence>
<sequence>MVKRTRIGTASTLVDTSVINYVTSPWQYYSAPANGLNSLVIGQSCGVESGQLRRAVFSLESPESCEVFRGGIDRIGVFLEQCFYCKTRLLVNKAVFMYSEHAFCTPDCRAIQIIVDEAKEKLIGKRKVLD</sequence>
<feature type="zinc finger region" description="FLZ-type" evidence="4">
    <location>
        <begin position="77"/>
        <end position="120"/>
    </location>
</feature>
<dbReference type="InterPro" id="IPR044533">
    <property type="entry name" value="FLZ1/2/3"/>
</dbReference>
<evidence type="ECO:0000259" key="5">
    <source>
        <dbReference type="PROSITE" id="PS51795"/>
    </source>
</evidence>
<accession>A0AAD8LZF8</accession>
<evidence type="ECO:0000256" key="1">
    <source>
        <dbReference type="ARBA" id="ARBA00009374"/>
    </source>
</evidence>
<dbReference type="InterPro" id="IPR007650">
    <property type="entry name" value="Zf-FLZ_dom"/>
</dbReference>
<comment type="similarity">
    <text evidence="1">Belongs to the FLZ family.</text>
</comment>
<keyword evidence="7" id="KW-1185">Reference proteome</keyword>
<dbReference type="EMBL" id="JAUIZM010000011">
    <property type="protein sequence ID" value="KAK1354123.1"/>
    <property type="molecule type" value="Genomic_DNA"/>
</dbReference>
<reference evidence="6" key="2">
    <citation type="submission" date="2023-05" db="EMBL/GenBank/DDBJ databases">
        <authorList>
            <person name="Schelkunov M.I."/>
        </authorList>
    </citation>
    <scope>NUCLEOTIDE SEQUENCE</scope>
    <source>
        <strain evidence="6">Hsosn_3</strain>
        <tissue evidence="6">Leaf</tissue>
    </source>
</reference>
<evidence type="ECO:0000313" key="6">
    <source>
        <dbReference type="EMBL" id="KAK1354123.1"/>
    </source>
</evidence>
<evidence type="ECO:0000313" key="7">
    <source>
        <dbReference type="Proteomes" id="UP001237642"/>
    </source>
</evidence>
<feature type="domain" description="FLZ-type" evidence="5">
    <location>
        <begin position="77"/>
        <end position="120"/>
    </location>
</feature>
<dbReference type="PANTHER" id="PTHR46057:SF54">
    <property type="entry name" value="FCS-LIKE ZINC FINGER 16"/>
    <property type="match status" value="1"/>
</dbReference>